<reference evidence="2" key="1">
    <citation type="submission" date="2020-10" db="EMBL/GenBank/DDBJ databases">
        <title>Sequencing the genomes of 1000 actinobacteria strains.</title>
        <authorList>
            <person name="Klenk H.-P."/>
        </authorList>
    </citation>
    <scope>NUCLEOTIDE SEQUENCE</scope>
    <source>
        <strain evidence="2">DSM 46832</strain>
    </source>
</reference>
<dbReference type="PANTHER" id="PTHR43355">
    <property type="entry name" value="FLAVIN REDUCTASE (NADPH)"/>
    <property type="match status" value="1"/>
</dbReference>
<dbReference type="InterPro" id="IPR016040">
    <property type="entry name" value="NAD(P)-bd_dom"/>
</dbReference>
<dbReference type="GO" id="GO:0004074">
    <property type="term" value="F:biliverdin reductase [NAD(P)H] activity"/>
    <property type="evidence" value="ECO:0007669"/>
    <property type="project" value="TreeGrafter"/>
</dbReference>
<gene>
    <name evidence="2" type="ORF">H4W31_000555</name>
</gene>
<dbReference type="InterPro" id="IPR051606">
    <property type="entry name" value="Polyketide_Oxido-like"/>
</dbReference>
<evidence type="ECO:0000313" key="3">
    <source>
        <dbReference type="Proteomes" id="UP000649753"/>
    </source>
</evidence>
<sequence length="224" mass="23932">MKLTIFAATGGIGRHLLRQAVSAGHDVTAVVRNPAALRAEQGGVRLVAADLTAPDPAVLADAVDKADAVLSGLGARSIAESGVTSRGTGAMIAAMRARDVRRIVVVSAAPISTVPSVGRPHPPRRDPGEGFLMRNLLSPMIKIILRRPYADLAVMEDLLRDSDLDWTVVRPPRLTDKPLTGTYRTAYGQNLRRGARIPRADVAHYMLRALDQPESVRQAVGIAT</sequence>
<proteinExistence type="predicted"/>
<feature type="domain" description="NAD(P)-binding" evidence="1">
    <location>
        <begin position="8"/>
        <end position="213"/>
    </location>
</feature>
<protein>
    <submittedName>
        <fullName evidence="2">NADH-flavin reductase</fullName>
    </submittedName>
</protein>
<keyword evidence="3" id="KW-1185">Reference proteome</keyword>
<dbReference type="AlphaFoldDB" id="A0A927M176"/>
<dbReference type="Proteomes" id="UP000649753">
    <property type="component" value="Unassembled WGS sequence"/>
</dbReference>
<dbReference type="EMBL" id="JADBEB010000001">
    <property type="protein sequence ID" value="MBE1484917.1"/>
    <property type="molecule type" value="Genomic_DNA"/>
</dbReference>
<dbReference type="PANTHER" id="PTHR43355:SF2">
    <property type="entry name" value="FLAVIN REDUCTASE (NADPH)"/>
    <property type="match status" value="1"/>
</dbReference>
<dbReference type="InterPro" id="IPR036291">
    <property type="entry name" value="NAD(P)-bd_dom_sf"/>
</dbReference>
<comment type="caution">
    <text evidence="2">The sequence shown here is derived from an EMBL/GenBank/DDBJ whole genome shotgun (WGS) entry which is preliminary data.</text>
</comment>
<name>A0A927M176_9ACTN</name>
<dbReference type="SUPFAM" id="SSF51735">
    <property type="entry name" value="NAD(P)-binding Rossmann-fold domains"/>
    <property type="match status" value="1"/>
</dbReference>
<accession>A0A927M176</accession>
<dbReference type="GO" id="GO:0042602">
    <property type="term" value="F:riboflavin reductase (NADPH) activity"/>
    <property type="evidence" value="ECO:0007669"/>
    <property type="project" value="TreeGrafter"/>
</dbReference>
<evidence type="ECO:0000259" key="1">
    <source>
        <dbReference type="Pfam" id="PF13460"/>
    </source>
</evidence>
<dbReference type="Pfam" id="PF13460">
    <property type="entry name" value="NAD_binding_10"/>
    <property type="match status" value="1"/>
</dbReference>
<dbReference type="Gene3D" id="3.40.50.720">
    <property type="entry name" value="NAD(P)-binding Rossmann-like Domain"/>
    <property type="match status" value="1"/>
</dbReference>
<organism evidence="2 3">
    <name type="scientific">Plantactinospora soyae</name>
    <dbReference type="NCBI Taxonomy" id="1544732"/>
    <lineage>
        <taxon>Bacteria</taxon>
        <taxon>Bacillati</taxon>
        <taxon>Actinomycetota</taxon>
        <taxon>Actinomycetes</taxon>
        <taxon>Micromonosporales</taxon>
        <taxon>Micromonosporaceae</taxon>
        <taxon>Plantactinospora</taxon>
    </lineage>
</organism>
<evidence type="ECO:0000313" key="2">
    <source>
        <dbReference type="EMBL" id="MBE1484917.1"/>
    </source>
</evidence>
<dbReference type="RefSeq" id="WP_192765203.1">
    <property type="nucleotide sequence ID" value="NZ_JADBEB010000001.1"/>
</dbReference>